<name>A0ABU2RY33_9ACTN</name>
<feature type="domain" description="DUF1648" evidence="2">
    <location>
        <begin position="17"/>
        <end position="61"/>
    </location>
</feature>
<evidence type="ECO:0000313" key="3">
    <source>
        <dbReference type="EMBL" id="MDT0432829.1"/>
    </source>
</evidence>
<dbReference type="RefSeq" id="WP_311661746.1">
    <property type="nucleotide sequence ID" value="NZ_JAVREX010000030.1"/>
</dbReference>
<dbReference type="Pfam" id="PF07853">
    <property type="entry name" value="DUF1648"/>
    <property type="match status" value="1"/>
</dbReference>
<reference evidence="4" key="1">
    <citation type="submission" date="2023-07" db="EMBL/GenBank/DDBJ databases">
        <title>30 novel species of actinomycetes from the DSMZ collection.</title>
        <authorList>
            <person name="Nouioui I."/>
        </authorList>
    </citation>
    <scope>NUCLEOTIDE SEQUENCE [LARGE SCALE GENOMIC DNA]</scope>
    <source>
        <strain evidence="4">DSM 41770</strain>
    </source>
</reference>
<keyword evidence="1" id="KW-1133">Transmembrane helix</keyword>
<gene>
    <name evidence="3" type="ORF">RM649_35085</name>
</gene>
<dbReference type="EMBL" id="JAVREX010000030">
    <property type="protein sequence ID" value="MDT0432829.1"/>
    <property type="molecule type" value="Genomic_DNA"/>
</dbReference>
<feature type="transmembrane region" description="Helical" evidence="1">
    <location>
        <begin position="118"/>
        <end position="139"/>
    </location>
</feature>
<sequence>MVFTSPIRLWLLPSAVVLAAMGVWGSLRYSHLPERIPKHIGAGKVDAWTGRSVGSAFLLVFVYAAVTLLMAGTAELTLRVTPRDEMPATDAAPFAVAASSSVNRPGSRESARRIARSLLLLNTSVGVSLLIGCGILWRSTSDPEVSAWLLAAMTVPILAGTVLTVVAALGDRKR</sequence>
<organism evidence="3 4">
    <name type="scientific">Streptomyces salyersiae</name>
    <dbReference type="NCBI Taxonomy" id="3075530"/>
    <lineage>
        <taxon>Bacteria</taxon>
        <taxon>Bacillati</taxon>
        <taxon>Actinomycetota</taxon>
        <taxon>Actinomycetes</taxon>
        <taxon>Kitasatosporales</taxon>
        <taxon>Streptomycetaceae</taxon>
        <taxon>Streptomyces</taxon>
    </lineage>
</organism>
<keyword evidence="1" id="KW-0472">Membrane</keyword>
<accession>A0ABU2RY33</accession>
<evidence type="ECO:0000259" key="2">
    <source>
        <dbReference type="Pfam" id="PF07853"/>
    </source>
</evidence>
<evidence type="ECO:0000313" key="4">
    <source>
        <dbReference type="Proteomes" id="UP001183777"/>
    </source>
</evidence>
<feature type="transmembrane region" description="Helical" evidence="1">
    <location>
        <begin position="52"/>
        <end position="71"/>
    </location>
</feature>
<keyword evidence="1" id="KW-0812">Transmembrane</keyword>
<keyword evidence="4" id="KW-1185">Reference proteome</keyword>
<proteinExistence type="predicted"/>
<evidence type="ECO:0000256" key="1">
    <source>
        <dbReference type="SAM" id="Phobius"/>
    </source>
</evidence>
<comment type="caution">
    <text evidence="3">The sequence shown here is derived from an EMBL/GenBank/DDBJ whole genome shotgun (WGS) entry which is preliminary data.</text>
</comment>
<dbReference type="Proteomes" id="UP001183777">
    <property type="component" value="Unassembled WGS sequence"/>
</dbReference>
<dbReference type="InterPro" id="IPR012867">
    <property type="entry name" value="DUF1648"/>
</dbReference>
<feature type="transmembrane region" description="Helical" evidence="1">
    <location>
        <begin position="145"/>
        <end position="169"/>
    </location>
</feature>
<protein>
    <submittedName>
        <fullName evidence="3">DUF1648 domain-containing protein</fullName>
    </submittedName>
</protein>